<comment type="catalytic activity">
    <reaction evidence="9">
        <text>NAD(+) + H2O = beta-nicotinamide D-ribonucleotide + AMP + 2 H(+)</text>
        <dbReference type="Rhea" id="RHEA:11800"/>
        <dbReference type="ChEBI" id="CHEBI:14649"/>
        <dbReference type="ChEBI" id="CHEBI:15377"/>
        <dbReference type="ChEBI" id="CHEBI:15378"/>
        <dbReference type="ChEBI" id="CHEBI:57540"/>
        <dbReference type="ChEBI" id="CHEBI:456215"/>
        <dbReference type="EC" id="3.6.1.22"/>
    </reaction>
</comment>
<accession>A0A9X0UKF6</accession>
<feature type="binding site" evidence="9">
    <location>
        <position position="160"/>
    </location>
    <ligand>
        <name>a divalent metal cation</name>
        <dbReference type="ChEBI" id="CHEBI:60240"/>
        <label>1</label>
    </ligand>
</feature>
<dbReference type="InterPro" id="IPR000086">
    <property type="entry name" value="NUDIX_hydrolase_dom"/>
</dbReference>
<dbReference type="NCBIfam" id="NF001299">
    <property type="entry name" value="PRK00241.1"/>
    <property type="match status" value="1"/>
</dbReference>
<comment type="cofactor">
    <cofactor evidence="9">
        <name>Zn(2+)</name>
        <dbReference type="ChEBI" id="CHEBI:29105"/>
    </cofactor>
    <text evidence="9">Binds 1 zinc ion per subunit.</text>
</comment>
<dbReference type="Proteomes" id="UP000615796">
    <property type="component" value="Unassembled WGS sequence"/>
</dbReference>
<feature type="binding site" evidence="9">
    <location>
        <position position="100"/>
    </location>
    <ligand>
        <name>Zn(2+)</name>
        <dbReference type="ChEBI" id="CHEBI:29105"/>
    </ligand>
</feature>
<dbReference type="GO" id="GO:0000210">
    <property type="term" value="F:NAD+ diphosphatase activity"/>
    <property type="evidence" value="ECO:0007669"/>
    <property type="project" value="UniProtKB-UniRule"/>
</dbReference>
<feature type="binding site" evidence="9">
    <location>
        <position position="176"/>
    </location>
    <ligand>
        <name>a divalent metal cation</name>
        <dbReference type="ChEBI" id="CHEBI:60240"/>
        <label>2</label>
    </ligand>
</feature>
<evidence type="ECO:0000313" key="12">
    <source>
        <dbReference type="Proteomes" id="UP000615796"/>
    </source>
</evidence>
<feature type="binding site" evidence="9">
    <location>
        <position position="118"/>
    </location>
    <ligand>
        <name>Zn(2+)</name>
        <dbReference type="ChEBI" id="CHEBI:29105"/>
    </ligand>
</feature>
<dbReference type="GO" id="GO:0019677">
    <property type="term" value="P:NAD+ catabolic process"/>
    <property type="evidence" value="ECO:0007669"/>
    <property type="project" value="TreeGrafter"/>
</dbReference>
<dbReference type="SUPFAM" id="SSF55811">
    <property type="entry name" value="Nudix"/>
    <property type="match status" value="1"/>
</dbReference>
<dbReference type="GO" id="GO:0006742">
    <property type="term" value="P:NADP+ catabolic process"/>
    <property type="evidence" value="ECO:0007669"/>
    <property type="project" value="TreeGrafter"/>
</dbReference>
<feature type="binding site" evidence="9">
    <location>
        <position position="103"/>
    </location>
    <ligand>
        <name>Zn(2+)</name>
        <dbReference type="ChEBI" id="CHEBI:29105"/>
    </ligand>
</feature>
<feature type="short sequence motif" description="Nudix box" evidence="9">
    <location>
        <begin position="161"/>
        <end position="182"/>
    </location>
</feature>
<feature type="binding site" evidence="9">
    <location>
        <begin position="194"/>
        <end position="201"/>
    </location>
    <ligand>
        <name>substrate</name>
    </ligand>
</feature>
<dbReference type="EMBL" id="JACRUP010000022">
    <property type="protein sequence ID" value="MBC5852994.1"/>
    <property type="molecule type" value="Genomic_DNA"/>
</dbReference>
<dbReference type="GO" id="GO:0005829">
    <property type="term" value="C:cytosol"/>
    <property type="evidence" value="ECO:0007669"/>
    <property type="project" value="TreeGrafter"/>
</dbReference>
<dbReference type="Pfam" id="PF00293">
    <property type="entry name" value="NUDIX"/>
    <property type="match status" value="1"/>
</dbReference>
<dbReference type="InterPro" id="IPR050241">
    <property type="entry name" value="NAD-cap_RNA_hydrolase_NudC"/>
</dbReference>
<comment type="catalytic activity">
    <reaction evidence="8">
        <text>a 5'-end NAD(+)-phospho-ribonucleoside in mRNA + H2O = a 5'-end phospho-adenosine-phospho-ribonucleoside in mRNA + beta-nicotinamide D-ribonucleotide + 2 H(+)</text>
        <dbReference type="Rhea" id="RHEA:60876"/>
        <dbReference type="Rhea" id="RHEA-COMP:15698"/>
        <dbReference type="Rhea" id="RHEA-COMP:15719"/>
        <dbReference type="ChEBI" id="CHEBI:14649"/>
        <dbReference type="ChEBI" id="CHEBI:15377"/>
        <dbReference type="ChEBI" id="CHEBI:15378"/>
        <dbReference type="ChEBI" id="CHEBI:144029"/>
        <dbReference type="ChEBI" id="CHEBI:144051"/>
    </reaction>
    <physiologicalReaction direction="left-to-right" evidence="8">
        <dbReference type="Rhea" id="RHEA:60877"/>
    </physiologicalReaction>
</comment>
<dbReference type="InterPro" id="IPR020084">
    <property type="entry name" value="NUDIX_hydrolase_CS"/>
</dbReference>
<feature type="binding site" evidence="9">
    <location>
        <position position="71"/>
    </location>
    <ligand>
        <name>substrate</name>
    </ligand>
</feature>
<dbReference type="HAMAP" id="MF_00297">
    <property type="entry name" value="Nudix_NudC"/>
    <property type="match status" value="1"/>
</dbReference>
<dbReference type="RefSeq" id="WP_187027154.1">
    <property type="nucleotide sequence ID" value="NZ_JACRUP010000022.1"/>
</dbReference>
<evidence type="ECO:0000256" key="5">
    <source>
        <dbReference type="ARBA" id="ARBA00022842"/>
    </source>
</evidence>
<dbReference type="CDD" id="cd03429">
    <property type="entry name" value="NUDIX_NADH_pyrophosphatase_Nudt13"/>
    <property type="match status" value="1"/>
</dbReference>
<dbReference type="InterPro" id="IPR022925">
    <property type="entry name" value="RNA_Hydrolase_NudC"/>
</dbReference>
<organism evidence="11 12">
    <name type="scientific">Vibrio metschnikovii</name>
    <dbReference type="NCBI Taxonomy" id="28172"/>
    <lineage>
        <taxon>Bacteria</taxon>
        <taxon>Pseudomonadati</taxon>
        <taxon>Pseudomonadota</taxon>
        <taxon>Gammaproteobacteria</taxon>
        <taxon>Vibrionales</taxon>
        <taxon>Vibrionaceae</taxon>
        <taxon>Vibrio</taxon>
    </lineage>
</organism>
<dbReference type="PROSITE" id="PS00893">
    <property type="entry name" value="NUDIX_BOX"/>
    <property type="match status" value="1"/>
</dbReference>
<feature type="binding site" evidence="9">
    <location>
        <position position="126"/>
    </location>
    <ligand>
        <name>substrate</name>
    </ligand>
</feature>
<dbReference type="InterPro" id="IPR015376">
    <property type="entry name" value="Znr_NADH_PPase"/>
</dbReference>
<dbReference type="Gene3D" id="3.90.79.10">
    <property type="entry name" value="Nucleoside Triphosphate Pyrophosphohydrolase"/>
    <property type="match status" value="1"/>
</dbReference>
<dbReference type="GO" id="GO:0000287">
    <property type="term" value="F:magnesium ion binding"/>
    <property type="evidence" value="ECO:0007669"/>
    <property type="project" value="UniProtKB-UniRule"/>
</dbReference>
<evidence type="ECO:0000256" key="7">
    <source>
        <dbReference type="ARBA" id="ARBA00023211"/>
    </source>
</evidence>
<protein>
    <recommendedName>
        <fullName evidence="9">NAD-capped RNA hydrolase NudC</fullName>
        <shortName evidence="9">DeNADding enzyme NudC</shortName>
        <ecNumber evidence="9">3.6.1.-</ecNumber>
    </recommendedName>
    <alternativeName>
        <fullName evidence="9">NADH pyrophosphatase</fullName>
        <ecNumber evidence="9">3.6.1.22</ecNumber>
    </alternativeName>
</protein>
<dbReference type="PANTHER" id="PTHR42904">
    <property type="entry name" value="NUDIX HYDROLASE, NUDC SUBFAMILY"/>
    <property type="match status" value="1"/>
</dbReference>
<keyword evidence="2 9" id="KW-0479">Metal-binding</keyword>
<feature type="binding site" evidence="9">
    <location>
        <position position="176"/>
    </location>
    <ligand>
        <name>a divalent metal cation</name>
        <dbReference type="ChEBI" id="CHEBI:60240"/>
        <label>3</label>
    </ligand>
</feature>
<feature type="binding site" evidence="9">
    <location>
        <position position="121"/>
    </location>
    <ligand>
        <name>Zn(2+)</name>
        <dbReference type="ChEBI" id="CHEBI:29105"/>
    </ligand>
</feature>
<evidence type="ECO:0000256" key="6">
    <source>
        <dbReference type="ARBA" id="ARBA00023027"/>
    </source>
</evidence>
<evidence type="ECO:0000256" key="1">
    <source>
        <dbReference type="ARBA" id="ARBA00009595"/>
    </source>
</evidence>
<comment type="catalytic activity">
    <reaction evidence="9">
        <text>NADH + H2O = reduced beta-nicotinamide D-ribonucleotide + AMP + 2 H(+)</text>
        <dbReference type="Rhea" id="RHEA:48868"/>
        <dbReference type="ChEBI" id="CHEBI:15377"/>
        <dbReference type="ChEBI" id="CHEBI:15378"/>
        <dbReference type="ChEBI" id="CHEBI:57945"/>
        <dbReference type="ChEBI" id="CHEBI:90832"/>
        <dbReference type="ChEBI" id="CHEBI:456215"/>
        <dbReference type="EC" id="3.6.1.22"/>
    </reaction>
</comment>
<dbReference type="Pfam" id="PF09297">
    <property type="entry name" value="Zn_ribbon_NUD"/>
    <property type="match status" value="1"/>
</dbReference>
<proteinExistence type="inferred from homology"/>
<evidence type="ECO:0000259" key="10">
    <source>
        <dbReference type="PROSITE" id="PS51462"/>
    </source>
</evidence>
<evidence type="ECO:0000256" key="4">
    <source>
        <dbReference type="ARBA" id="ARBA00022833"/>
    </source>
</evidence>
<sequence length="266" mass="30014">MLENSDAKAAYWCVVSGSEIWTIDGSIPFGCAQQWRLPIEYAVLIGEHNQAPVYWINAQEIADELPMVNLRTLLSMDSALFLLASKAVQYGHMSQTQRFCSQCGGRNRLNHHQLAMQCQECRTLHYPRIFPCIIVAVRKDDQILLAQHPRHRGGMYTVIAGFLEVGETLEQCVAREVQEETGIIVDNIRYVTSQPWAFPSSMMMGFLADYAGGELNPDYSELTDAQWFSEPHLPDLAPHGTIARALIEQTLTDIRAKNDKIDSHSF</sequence>
<name>A0A9X0UKF6_VIBME</name>
<reference evidence="11" key="1">
    <citation type="submission" date="2020-08" db="EMBL/GenBank/DDBJ databases">
        <title>Genome Sequencing and Pan-Genome Analysis of Migratory bird Vibrio Strains, Inner Mongolia.</title>
        <authorList>
            <person name="Zheng L."/>
        </authorList>
    </citation>
    <scope>NUCLEOTIDE SEQUENCE</scope>
    <source>
        <strain evidence="11">M13F</strain>
    </source>
</reference>
<feature type="domain" description="Nudix hydrolase" evidence="10">
    <location>
        <begin position="127"/>
        <end position="250"/>
    </location>
</feature>
<dbReference type="GO" id="GO:0035529">
    <property type="term" value="F:NADH pyrophosphatase activity"/>
    <property type="evidence" value="ECO:0007669"/>
    <property type="project" value="TreeGrafter"/>
</dbReference>
<evidence type="ECO:0000256" key="3">
    <source>
        <dbReference type="ARBA" id="ARBA00022801"/>
    </source>
</evidence>
<dbReference type="AlphaFoldDB" id="A0A9X0UKF6"/>
<comment type="cofactor">
    <cofactor evidence="9">
        <name>Mg(2+)</name>
        <dbReference type="ChEBI" id="CHEBI:18420"/>
    </cofactor>
    <cofactor evidence="9">
        <name>Mn(2+)</name>
        <dbReference type="ChEBI" id="CHEBI:29035"/>
    </cofactor>
    <text evidence="9">Divalent metal cations. Mg(2+) or Mn(2+).</text>
</comment>
<comment type="caution">
    <text evidence="11">The sequence shown here is derived from an EMBL/GenBank/DDBJ whole genome shotgun (WGS) entry which is preliminary data.</text>
</comment>
<evidence type="ECO:0000313" key="11">
    <source>
        <dbReference type="EMBL" id="MBC5852994.1"/>
    </source>
</evidence>
<comment type="subunit">
    <text evidence="9">Homodimer.</text>
</comment>
<evidence type="ECO:0000256" key="2">
    <source>
        <dbReference type="ARBA" id="ARBA00022723"/>
    </source>
</evidence>
<dbReference type="GO" id="GO:0008270">
    <property type="term" value="F:zinc ion binding"/>
    <property type="evidence" value="ECO:0007669"/>
    <property type="project" value="UniProtKB-UniRule"/>
</dbReference>
<feature type="binding site" evidence="9">
    <location>
        <position position="221"/>
    </location>
    <ligand>
        <name>a divalent metal cation</name>
        <dbReference type="ChEBI" id="CHEBI:60240"/>
        <label>1</label>
    </ligand>
</feature>
<dbReference type="FunFam" id="3.90.79.10:FF:000004">
    <property type="entry name" value="NADH pyrophosphatase"/>
    <property type="match status" value="1"/>
</dbReference>
<dbReference type="PANTHER" id="PTHR42904:SF6">
    <property type="entry name" value="NAD-CAPPED RNA HYDROLASE NUDT12"/>
    <property type="match status" value="1"/>
</dbReference>
<feature type="binding site" evidence="9">
    <location>
        <position position="243"/>
    </location>
    <ligand>
        <name>substrate</name>
    </ligand>
</feature>
<feature type="binding site" evidence="9">
    <location>
        <position position="221"/>
    </location>
    <ligand>
        <name>a divalent metal cation</name>
        <dbReference type="ChEBI" id="CHEBI:60240"/>
        <label>3</label>
    </ligand>
</feature>
<dbReference type="InterPro" id="IPR049734">
    <property type="entry name" value="NudC-like_C"/>
</dbReference>
<dbReference type="InterPro" id="IPR015797">
    <property type="entry name" value="NUDIX_hydrolase-like_dom_sf"/>
</dbReference>
<dbReference type="Gene3D" id="3.90.79.20">
    <property type="match status" value="1"/>
</dbReference>
<feature type="binding site" evidence="9">
    <location>
        <position position="180"/>
    </location>
    <ligand>
        <name>a divalent metal cation</name>
        <dbReference type="ChEBI" id="CHEBI:60240"/>
        <label>1</label>
    </ligand>
</feature>
<evidence type="ECO:0000256" key="8">
    <source>
        <dbReference type="ARBA" id="ARBA00023679"/>
    </source>
</evidence>
<keyword evidence="5 9" id="KW-0460">Magnesium</keyword>
<comment type="caution">
    <text evidence="9">Lacks conserved residue(s) required for the propagation of feature annotation.</text>
</comment>
<comment type="function">
    <text evidence="9">mRNA decapping enzyme that specifically removes the nicotinamide adenine dinucleotide (NAD) cap from a subset of mRNAs by hydrolyzing the diphosphate linkage to produce nicotinamide mononucleotide (NMN) and 5' monophosphate mRNA. The NAD-cap is present at the 5'-end of some mRNAs and stabilizes RNA against 5'-processing. Has preference for mRNAs with a 5'-end purine. Catalyzes the hydrolysis of a broad range of dinucleotide pyrophosphates.</text>
</comment>
<keyword evidence="12" id="KW-1185">Reference proteome</keyword>
<gene>
    <name evidence="9 11" type="primary">nudC</name>
    <name evidence="11" type="ORF">H8Q88_19140</name>
</gene>
<dbReference type="EC" id="3.6.1.-" evidence="9"/>
<dbReference type="EC" id="3.6.1.22" evidence="9"/>
<evidence type="ECO:0000256" key="9">
    <source>
        <dbReference type="HAMAP-Rule" id="MF_00297"/>
    </source>
</evidence>
<dbReference type="GO" id="GO:0030145">
    <property type="term" value="F:manganese ion binding"/>
    <property type="evidence" value="ECO:0007669"/>
    <property type="project" value="UniProtKB-UniRule"/>
</dbReference>
<keyword evidence="3 9" id="KW-0378">Hydrolase</keyword>
<dbReference type="PROSITE" id="PS51462">
    <property type="entry name" value="NUDIX"/>
    <property type="match status" value="1"/>
</dbReference>
<feature type="binding site" evidence="9">
    <location>
        <position position="180"/>
    </location>
    <ligand>
        <name>a divalent metal cation</name>
        <dbReference type="ChEBI" id="CHEBI:60240"/>
        <label>3</label>
    </ligand>
</feature>
<keyword evidence="6 9" id="KW-0520">NAD</keyword>
<comment type="similarity">
    <text evidence="1 9">Belongs to the Nudix hydrolase family. NudC subfamily.</text>
</comment>
<keyword evidence="4 9" id="KW-0862">Zinc</keyword>
<keyword evidence="7 9" id="KW-0464">Manganese</keyword>